<organism evidence="2 3">
    <name type="scientific">Ranitomeya imitator</name>
    <name type="common">mimic poison frog</name>
    <dbReference type="NCBI Taxonomy" id="111125"/>
    <lineage>
        <taxon>Eukaryota</taxon>
        <taxon>Metazoa</taxon>
        <taxon>Chordata</taxon>
        <taxon>Craniata</taxon>
        <taxon>Vertebrata</taxon>
        <taxon>Euteleostomi</taxon>
        <taxon>Amphibia</taxon>
        <taxon>Batrachia</taxon>
        <taxon>Anura</taxon>
        <taxon>Neobatrachia</taxon>
        <taxon>Hyloidea</taxon>
        <taxon>Dendrobatidae</taxon>
        <taxon>Dendrobatinae</taxon>
        <taxon>Ranitomeya</taxon>
    </lineage>
</organism>
<sequence>MILEQERQDGVSTKCCKKSIRRLVQRLSQEGLVRLYNTVVVQDGVSKK</sequence>
<feature type="non-terminal residue" evidence="2">
    <location>
        <position position="48"/>
    </location>
</feature>
<dbReference type="PANTHER" id="PTHR15180:SF1">
    <property type="entry name" value="GENERAL TRANSCRIPTION FACTOR 3C POLYPEPTIDE 1"/>
    <property type="match status" value="1"/>
</dbReference>
<evidence type="ECO:0000313" key="3">
    <source>
        <dbReference type="Proteomes" id="UP001176940"/>
    </source>
</evidence>
<dbReference type="Proteomes" id="UP001176940">
    <property type="component" value="Unassembled WGS sequence"/>
</dbReference>
<evidence type="ECO:0000259" key="1">
    <source>
        <dbReference type="Pfam" id="PF24101"/>
    </source>
</evidence>
<dbReference type="PANTHER" id="PTHR15180">
    <property type="entry name" value="GENERAL TRANSCRIPTION FACTOR 3C POLYPEPTIDE 1"/>
    <property type="match status" value="1"/>
</dbReference>
<comment type="caution">
    <text evidence="2">The sequence shown here is derived from an EMBL/GenBank/DDBJ whole genome shotgun (WGS) entry which is preliminary data.</text>
</comment>
<dbReference type="InterPro" id="IPR044210">
    <property type="entry name" value="Tfc3-like"/>
</dbReference>
<dbReference type="Pfam" id="PF24101">
    <property type="entry name" value="WHD_GTF3C1"/>
    <property type="match status" value="1"/>
</dbReference>
<evidence type="ECO:0000313" key="2">
    <source>
        <dbReference type="EMBL" id="CAJ0954418.1"/>
    </source>
</evidence>
<dbReference type="InterPro" id="IPR056467">
    <property type="entry name" value="eWH_GTF3C1"/>
</dbReference>
<dbReference type="EMBL" id="CAUEEQ010038511">
    <property type="protein sequence ID" value="CAJ0954418.1"/>
    <property type="molecule type" value="Genomic_DNA"/>
</dbReference>
<proteinExistence type="predicted"/>
<reference evidence="2" key="1">
    <citation type="submission" date="2023-07" db="EMBL/GenBank/DDBJ databases">
        <authorList>
            <person name="Stuckert A."/>
        </authorList>
    </citation>
    <scope>NUCLEOTIDE SEQUENCE</scope>
</reference>
<name>A0ABN9M023_9NEOB</name>
<keyword evidence="3" id="KW-1185">Reference proteome</keyword>
<gene>
    <name evidence="2" type="ORF">RIMI_LOCUS14727960</name>
</gene>
<accession>A0ABN9M023</accession>
<feature type="domain" description="GTF3C1 extended winged-helix" evidence="1">
    <location>
        <begin position="1"/>
        <end position="48"/>
    </location>
</feature>
<protein>
    <recommendedName>
        <fullName evidence="1">GTF3C1 extended winged-helix domain-containing protein</fullName>
    </recommendedName>
</protein>